<dbReference type="InterPro" id="IPR036047">
    <property type="entry name" value="F-box-like_dom_sf"/>
</dbReference>
<accession>A0AAD8X6Y5</accession>
<dbReference type="InterPro" id="IPR056592">
    <property type="entry name" value="Beta-prop_At3g26010-like"/>
</dbReference>
<dbReference type="InterPro" id="IPR001810">
    <property type="entry name" value="F-box_dom"/>
</dbReference>
<keyword evidence="4" id="KW-1185">Reference proteome</keyword>
<dbReference type="PANTHER" id="PTHR35546:SF48">
    <property type="entry name" value="F-BOX DOMAIN-CONTAINING PROTEIN"/>
    <property type="match status" value="1"/>
</dbReference>
<organism evidence="3 4">
    <name type="scientific">Lolium multiflorum</name>
    <name type="common">Italian ryegrass</name>
    <name type="synonym">Lolium perenne subsp. multiflorum</name>
    <dbReference type="NCBI Taxonomy" id="4521"/>
    <lineage>
        <taxon>Eukaryota</taxon>
        <taxon>Viridiplantae</taxon>
        <taxon>Streptophyta</taxon>
        <taxon>Embryophyta</taxon>
        <taxon>Tracheophyta</taxon>
        <taxon>Spermatophyta</taxon>
        <taxon>Magnoliopsida</taxon>
        <taxon>Liliopsida</taxon>
        <taxon>Poales</taxon>
        <taxon>Poaceae</taxon>
        <taxon>BOP clade</taxon>
        <taxon>Pooideae</taxon>
        <taxon>Poodae</taxon>
        <taxon>Poeae</taxon>
        <taxon>Poeae Chloroplast Group 2 (Poeae type)</taxon>
        <taxon>Loliodinae</taxon>
        <taxon>Loliinae</taxon>
        <taxon>Lolium</taxon>
    </lineage>
</organism>
<feature type="domain" description="F-box" evidence="2">
    <location>
        <begin position="58"/>
        <end position="98"/>
    </location>
</feature>
<dbReference type="InterPro" id="IPR055290">
    <property type="entry name" value="At3g26010-like"/>
</dbReference>
<dbReference type="Proteomes" id="UP001231189">
    <property type="component" value="Unassembled WGS sequence"/>
</dbReference>
<dbReference type="CDD" id="cd22157">
    <property type="entry name" value="F-box_AtFBW1-like"/>
    <property type="match status" value="1"/>
</dbReference>
<proteinExistence type="predicted"/>
<evidence type="ECO:0000256" key="1">
    <source>
        <dbReference type="SAM" id="MobiDB-lite"/>
    </source>
</evidence>
<dbReference type="AlphaFoldDB" id="A0AAD8X6Y5"/>
<reference evidence="3" key="1">
    <citation type="submission" date="2023-07" db="EMBL/GenBank/DDBJ databases">
        <title>A chromosome-level genome assembly of Lolium multiflorum.</title>
        <authorList>
            <person name="Chen Y."/>
            <person name="Copetti D."/>
            <person name="Kolliker R."/>
            <person name="Studer B."/>
        </authorList>
    </citation>
    <scope>NUCLEOTIDE SEQUENCE</scope>
    <source>
        <strain evidence="3">02402/16</strain>
        <tissue evidence="3">Leaf</tissue>
    </source>
</reference>
<comment type="caution">
    <text evidence="3">The sequence shown here is derived from an EMBL/GenBank/DDBJ whole genome shotgun (WGS) entry which is preliminary data.</text>
</comment>
<dbReference type="Gene3D" id="1.20.1280.50">
    <property type="match status" value="1"/>
</dbReference>
<feature type="region of interest" description="Disordered" evidence="1">
    <location>
        <begin position="1"/>
        <end position="58"/>
    </location>
</feature>
<dbReference type="SUPFAM" id="SSF50965">
    <property type="entry name" value="Galactose oxidase, central domain"/>
    <property type="match status" value="1"/>
</dbReference>
<dbReference type="PANTHER" id="PTHR35546">
    <property type="entry name" value="F-BOX PROTEIN INTERACTION DOMAIN PROTEIN-RELATED"/>
    <property type="match status" value="1"/>
</dbReference>
<dbReference type="InterPro" id="IPR011043">
    <property type="entry name" value="Gal_Oxase/kelch_b-propeller"/>
</dbReference>
<dbReference type="EMBL" id="JAUUTY010000001">
    <property type="protein sequence ID" value="KAK1699333.1"/>
    <property type="molecule type" value="Genomic_DNA"/>
</dbReference>
<evidence type="ECO:0000313" key="4">
    <source>
        <dbReference type="Proteomes" id="UP001231189"/>
    </source>
</evidence>
<protein>
    <recommendedName>
        <fullName evidence="2">F-box domain-containing protein</fullName>
    </recommendedName>
</protein>
<evidence type="ECO:0000259" key="2">
    <source>
        <dbReference type="SMART" id="SM00256"/>
    </source>
</evidence>
<dbReference type="Pfam" id="PF24750">
    <property type="entry name" value="b-prop_At3g26010-like"/>
    <property type="match status" value="1"/>
</dbReference>
<gene>
    <name evidence="3" type="ORF">QYE76_016030</name>
</gene>
<dbReference type="SUPFAM" id="SSF81383">
    <property type="entry name" value="F-box domain"/>
    <property type="match status" value="1"/>
</dbReference>
<sequence>MQLGGGEKACKNPSNPPATGHQVRDRATPSHSSPPFPSTKSSSSEEHEDEQQQPVASLPEDALVEILSRVPYRSLRRFKCVSKPWLALCSDPKIRKRCPQTLSGFFHFSRDGLKFHNLPGGGPPIVDPSMPFLRESYIHVQLVQCCSSLLLCQCLKSTPEGGYTYDLVVCNPATKKWAVIPPISLPGREERSLVHVDRINVFLGFDTAAPSRFVLFVPQRSVRAEAAEVAIYSSQTGRWTSVQNEWGDQTIPVGNRECAFVNGTMHMTTLYSWVATVDDEGKVCRKFKLPYVSSSDTFGVPGSTGHSQGRFYAWQINNYSDCELYVWVLEDYDSGKWTLKHTVNVLELFGRHHRLNTESYTMFAIHPERNLIFLTDRKEMTVSYDMDNQKVHVICTSGEFLGGLPYTPCFAD</sequence>
<evidence type="ECO:0000313" key="3">
    <source>
        <dbReference type="EMBL" id="KAK1699333.1"/>
    </source>
</evidence>
<name>A0AAD8X6Y5_LOLMU</name>
<dbReference type="SMART" id="SM00256">
    <property type="entry name" value="FBOX"/>
    <property type="match status" value="1"/>
</dbReference>
<dbReference type="Pfam" id="PF00646">
    <property type="entry name" value="F-box"/>
    <property type="match status" value="1"/>
</dbReference>